<evidence type="ECO:0000313" key="2">
    <source>
        <dbReference type="Proteomes" id="UP000476064"/>
    </source>
</evidence>
<accession>A0A6C0FYU8</accession>
<protein>
    <submittedName>
        <fullName evidence="1">Uncharacterized protein</fullName>
    </submittedName>
</protein>
<dbReference type="RefSeq" id="WP_162357070.1">
    <property type="nucleotide sequence ID" value="NZ_CP048209.1"/>
</dbReference>
<dbReference type="EMBL" id="CP048209">
    <property type="protein sequence ID" value="QHT60673.1"/>
    <property type="molecule type" value="Genomic_DNA"/>
</dbReference>
<dbReference type="Proteomes" id="UP000476064">
    <property type="component" value="Chromosome"/>
</dbReference>
<dbReference type="KEGG" id="plyc:GXP70_12460"/>
<gene>
    <name evidence="1" type="ORF">GXP70_12460</name>
</gene>
<proteinExistence type="predicted"/>
<dbReference type="AlphaFoldDB" id="A0A6C0FYU8"/>
<evidence type="ECO:0000313" key="1">
    <source>
        <dbReference type="EMBL" id="QHT60673.1"/>
    </source>
</evidence>
<name>A0A6C0FYU8_9BACL</name>
<organism evidence="1 2">
    <name type="scientific">Paenibacillus lycopersici</name>
    <dbReference type="NCBI Taxonomy" id="2704462"/>
    <lineage>
        <taxon>Bacteria</taxon>
        <taxon>Bacillati</taxon>
        <taxon>Bacillota</taxon>
        <taxon>Bacilli</taxon>
        <taxon>Bacillales</taxon>
        <taxon>Paenibacillaceae</taxon>
        <taxon>Paenibacillus</taxon>
    </lineage>
</organism>
<reference evidence="1 2" key="1">
    <citation type="submission" date="2020-01" db="EMBL/GenBank/DDBJ databases">
        <title>Paenibacillus sp. nov., isolated from tomato rhizosphere.</title>
        <authorList>
            <person name="Weon H.-Y."/>
            <person name="Lee S.A."/>
        </authorList>
    </citation>
    <scope>NUCLEOTIDE SEQUENCE [LARGE SCALE GENOMIC DNA]</scope>
    <source>
        <strain evidence="1 2">12200R-189</strain>
    </source>
</reference>
<sequence length="101" mass="11374">MANHYERTNEAGVIILGFSDAFVQPLETDTLVAEDAERHYNPVLTNGRGQFLYRRTNGQRVERTQEELDAEWAARPPDPPTAEERLAATEQALLAIMEAMS</sequence>
<keyword evidence="2" id="KW-1185">Reference proteome</keyword>